<dbReference type="GO" id="GO:1990063">
    <property type="term" value="C:Bam protein complex"/>
    <property type="evidence" value="ECO:0007669"/>
    <property type="project" value="TreeGrafter"/>
</dbReference>
<dbReference type="InterPro" id="IPR039565">
    <property type="entry name" value="BamD-like"/>
</dbReference>
<dbReference type="GO" id="GO:0051205">
    <property type="term" value="P:protein insertion into membrane"/>
    <property type="evidence" value="ECO:0007669"/>
    <property type="project" value="UniProtKB-UniRule"/>
</dbReference>
<dbReference type="PROSITE" id="PS51257">
    <property type="entry name" value="PROKAR_LIPOPROTEIN"/>
    <property type="match status" value="1"/>
</dbReference>
<keyword evidence="3 6" id="KW-0564">Palmitate</keyword>
<dbReference type="PANTHER" id="PTHR37423:SF1">
    <property type="entry name" value="OUTER MEMBRANE PROTEIN ASSEMBLY FACTOR BAMD"/>
    <property type="match status" value="1"/>
</dbReference>
<dbReference type="OrthoDB" id="9779191at2"/>
<dbReference type="Proteomes" id="UP000199297">
    <property type="component" value="Unassembled WGS sequence"/>
</dbReference>
<dbReference type="CDD" id="cd15830">
    <property type="entry name" value="BamD"/>
    <property type="match status" value="1"/>
</dbReference>
<evidence type="ECO:0000313" key="9">
    <source>
        <dbReference type="Proteomes" id="UP000199297"/>
    </source>
</evidence>
<comment type="similarity">
    <text evidence="6">Belongs to the BamD family.</text>
</comment>
<dbReference type="RefSeq" id="WP_085283235.1">
    <property type="nucleotide sequence ID" value="NZ_FOBI01000001.1"/>
</dbReference>
<evidence type="ECO:0000256" key="3">
    <source>
        <dbReference type="ARBA" id="ARBA00023139"/>
    </source>
</evidence>
<keyword evidence="5 6" id="KW-0449">Lipoprotein</keyword>
<comment type="subcellular location">
    <subcellularLocation>
        <location evidence="6">Cell outer membrane</location>
        <topology evidence="6">Lipid-anchor</topology>
    </subcellularLocation>
</comment>
<keyword evidence="4 6" id="KW-0998">Cell outer membrane</keyword>
<dbReference type="PANTHER" id="PTHR37423">
    <property type="entry name" value="SOLUBLE LYTIC MUREIN TRANSGLYCOSYLASE-RELATED"/>
    <property type="match status" value="1"/>
</dbReference>
<dbReference type="HAMAP" id="MF_00922">
    <property type="entry name" value="OM_assembly_BamD"/>
    <property type="match status" value="1"/>
</dbReference>
<dbReference type="GO" id="GO:0043165">
    <property type="term" value="P:Gram-negative-bacterium-type cell outer membrane assembly"/>
    <property type="evidence" value="ECO:0007669"/>
    <property type="project" value="UniProtKB-UniRule"/>
</dbReference>
<evidence type="ECO:0000256" key="4">
    <source>
        <dbReference type="ARBA" id="ARBA00023237"/>
    </source>
</evidence>
<proteinExistence type="inferred from homology"/>
<sequence>MENVTIKVMCLALMLGLAGCSGTSEKDIQKVPDRSAQALFADARESLDNGLYRKAIQILSAIDSRFPYGPISHQVQLDLIYAYYKSGDAAQGIALTDRFLRLNPEHANADYVYYMRALINIATQENLFQDLAGIDRSDRDPTAARDAFNDLKIVIEKYPNSKYAADARQRMIAIKSRLAKYELAVARYYLTREAYISAANRGKYIVEYFSPSPETEAALEIMIACYQALGLDDLRVNAKQVLAANYPNNPLITK</sequence>
<evidence type="ECO:0000256" key="1">
    <source>
        <dbReference type="ARBA" id="ARBA00022729"/>
    </source>
</evidence>
<gene>
    <name evidence="6" type="primary">bamD</name>
    <name evidence="8" type="ORF">SAMN05216262_1016</name>
</gene>
<comment type="function">
    <text evidence="6">Part of the outer membrane protein assembly complex, which is involved in assembly and insertion of beta-barrel proteins into the outer membrane.</text>
</comment>
<reference evidence="9" key="1">
    <citation type="submission" date="2016-10" db="EMBL/GenBank/DDBJ databases">
        <authorList>
            <person name="Varghese N."/>
            <person name="Submissions S."/>
        </authorList>
    </citation>
    <scope>NUCLEOTIDE SEQUENCE [LARGE SCALE GENOMIC DNA]</scope>
    <source>
        <strain evidence="9">CGMCC 1.9127</strain>
    </source>
</reference>
<evidence type="ECO:0000256" key="2">
    <source>
        <dbReference type="ARBA" id="ARBA00023136"/>
    </source>
</evidence>
<name>A0A1H7G255_9GAMM</name>
<comment type="subunit">
    <text evidence="6">Part of the Bam complex.</text>
</comment>
<organism evidence="8 9">
    <name type="scientific">Colwellia chukchiensis</name>
    <dbReference type="NCBI Taxonomy" id="641665"/>
    <lineage>
        <taxon>Bacteria</taxon>
        <taxon>Pseudomonadati</taxon>
        <taxon>Pseudomonadota</taxon>
        <taxon>Gammaproteobacteria</taxon>
        <taxon>Alteromonadales</taxon>
        <taxon>Colwelliaceae</taxon>
        <taxon>Colwellia</taxon>
    </lineage>
</organism>
<accession>A0A1H7G255</accession>
<evidence type="ECO:0000256" key="5">
    <source>
        <dbReference type="ARBA" id="ARBA00023288"/>
    </source>
</evidence>
<dbReference type="AlphaFoldDB" id="A0A1H7G255"/>
<dbReference type="SUPFAM" id="SSF48452">
    <property type="entry name" value="TPR-like"/>
    <property type="match status" value="1"/>
</dbReference>
<evidence type="ECO:0000313" key="8">
    <source>
        <dbReference type="EMBL" id="SEK29755.1"/>
    </source>
</evidence>
<dbReference type="NCBIfam" id="TIGR03302">
    <property type="entry name" value="OM_YfiO"/>
    <property type="match status" value="1"/>
</dbReference>
<protein>
    <recommendedName>
        <fullName evidence="6">Outer membrane protein assembly factor BamD</fullName>
    </recommendedName>
</protein>
<dbReference type="Pfam" id="PF13525">
    <property type="entry name" value="YfiO"/>
    <property type="match status" value="1"/>
</dbReference>
<feature type="domain" description="Outer membrane lipoprotein BamD-like" evidence="7">
    <location>
        <begin position="33"/>
        <end position="238"/>
    </location>
</feature>
<keyword evidence="1 6" id="KW-0732">Signal</keyword>
<keyword evidence="9" id="KW-1185">Reference proteome</keyword>
<dbReference type="InterPro" id="IPR017689">
    <property type="entry name" value="BamD"/>
</dbReference>
<evidence type="ECO:0000256" key="6">
    <source>
        <dbReference type="HAMAP-Rule" id="MF_00922"/>
    </source>
</evidence>
<dbReference type="EMBL" id="FOBI01000001">
    <property type="protein sequence ID" value="SEK29755.1"/>
    <property type="molecule type" value="Genomic_DNA"/>
</dbReference>
<dbReference type="InterPro" id="IPR011990">
    <property type="entry name" value="TPR-like_helical_dom_sf"/>
</dbReference>
<evidence type="ECO:0000259" key="7">
    <source>
        <dbReference type="Pfam" id="PF13525"/>
    </source>
</evidence>
<keyword evidence="2 6" id="KW-0472">Membrane</keyword>
<dbReference type="Gene3D" id="1.25.40.10">
    <property type="entry name" value="Tetratricopeptide repeat domain"/>
    <property type="match status" value="1"/>
</dbReference>
<dbReference type="STRING" id="641665.GCA_002104455_00696"/>